<reference evidence="1" key="1">
    <citation type="submission" date="2023-08" db="EMBL/GenBank/DDBJ databases">
        <title>Reference Genome Resource for the Citrus Pathogen Phytophthora citrophthora.</title>
        <authorList>
            <person name="Moller H."/>
            <person name="Coetzee B."/>
            <person name="Rose L.J."/>
            <person name="Van Niekerk J.M."/>
        </authorList>
    </citation>
    <scope>NUCLEOTIDE SEQUENCE</scope>
    <source>
        <strain evidence="1">STE-U-9442</strain>
    </source>
</reference>
<protein>
    <submittedName>
        <fullName evidence="1">Uncharacterized protein</fullName>
    </submittedName>
</protein>
<dbReference type="AlphaFoldDB" id="A0AAD9LD58"/>
<evidence type="ECO:0000313" key="2">
    <source>
        <dbReference type="Proteomes" id="UP001259832"/>
    </source>
</evidence>
<evidence type="ECO:0000313" key="1">
    <source>
        <dbReference type="EMBL" id="KAK1931104.1"/>
    </source>
</evidence>
<keyword evidence="2" id="KW-1185">Reference proteome</keyword>
<accession>A0AAD9LD58</accession>
<name>A0AAD9LD58_9STRA</name>
<sequence length="93" mass="10600">MNALDYNDVAHFWNIGYVIKNLGLDDDDCDQAVRGVQHLDYSPVFGSVFNKTHDPFRLQAQSTPMTNTLRTIHESIIEMVSVNESWVLVTGMR</sequence>
<gene>
    <name evidence="1" type="ORF">P3T76_013293</name>
</gene>
<dbReference type="EMBL" id="JASMQC010000035">
    <property type="protein sequence ID" value="KAK1931104.1"/>
    <property type="molecule type" value="Genomic_DNA"/>
</dbReference>
<proteinExistence type="predicted"/>
<comment type="caution">
    <text evidence="1">The sequence shown here is derived from an EMBL/GenBank/DDBJ whole genome shotgun (WGS) entry which is preliminary data.</text>
</comment>
<organism evidence="1 2">
    <name type="scientific">Phytophthora citrophthora</name>
    <dbReference type="NCBI Taxonomy" id="4793"/>
    <lineage>
        <taxon>Eukaryota</taxon>
        <taxon>Sar</taxon>
        <taxon>Stramenopiles</taxon>
        <taxon>Oomycota</taxon>
        <taxon>Peronosporomycetes</taxon>
        <taxon>Peronosporales</taxon>
        <taxon>Peronosporaceae</taxon>
        <taxon>Phytophthora</taxon>
    </lineage>
</organism>
<dbReference type="Proteomes" id="UP001259832">
    <property type="component" value="Unassembled WGS sequence"/>
</dbReference>